<gene>
    <name evidence="15" type="ORF">SAMN02745108_02860</name>
</gene>
<dbReference type="GO" id="GO:0006526">
    <property type="term" value="P:L-arginine biosynthetic process"/>
    <property type="evidence" value="ECO:0007669"/>
    <property type="project" value="UniProtKB-KW"/>
</dbReference>
<evidence type="ECO:0000259" key="14">
    <source>
        <dbReference type="PROSITE" id="PS50975"/>
    </source>
</evidence>
<evidence type="ECO:0000256" key="1">
    <source>
        <dbReference type="ARBA" id="ARBA00005077"/>
    </source>
</evidence>
<keyword evidence="10 13" id="KW-0067">ATP-binding</keyword>
<dbReference type="Pfam" id="PF02786">
    <property type="entry name" value="CPSase_L_D2"/>
    <property type="match status" value="1"/>
</dbReference>
<evidence type="ECO:0000256" key="6">
    <source>
        <dbReference type="ARBA" id="ARBA00022605"/>
    </source>
</evidence>
<dbReference type="PANTHER" id="PTHR11405:SF53">
    <property type="entry name" value="CARBAMOYL-PHOSPHATE SYNTHASE [AMMONIA], MITOCHONDRIAL"/>
    <property type="match status" value="1"/>
</dbReference>
<dbReference type="InterPro" id="IPR005479">
    <property type="entry name" value="CPAse_ATP-bd"/>
</dbReference>
<sequence length="235" mass="25850">MSQKRLVLTSRVGESGAIAEGSYKGQDSRSEAWFWEVSGKRKRSRLPPEYSPTAHICAGTPKRRSFAHNVEEALAIVEKIGYPVLVRPSFVLGGRGMVIVYKEKYLRKFVEEAAAIGEGKPILIDRFLEDATELDVDCISDGKHTVVGAIMEHVEPAGIHSGDSASVIPPITLSKEIQDKVRAYAKEFAKELHVVGLMNMQLAVKDGELYMIEVNPRASRTVPFVSKSIGVPCEP</sequence>
<dbReference type="PROSITE" id="PS50975">
    <property type="entry name" value="ATP_GRASP"/>
    <property type="match status" value="1"/>
</dbReference>
<proteinExistence type="inferred from homology"/>
<evidence type="ECO:0000313" key="16">
    <source>
        <dbReference type="Proteomes" id="UP000190449"/>
    </source>
</evidence>
<keyword evidence="6" id="KW-0028">Amino-acid biosynthesis</keyword>
<evidence type="ECO:0000256" key="4">
    <source>
        <dbReference type="ARBA" id="ARBA00022571"/>
    </source>
</evidence>
<evidence type="ECO:0000256" key="11">
    <source>
        <dbReference type="ARBA" id="ARBA00023211"/>
    </source>
</evidence>
<evidence type="ECO:0000256" key="7">
    <source>
        <dbReference type="ARBA" id="ARBA00022723"/>
    </source>
</evidence>
<dbReference type="GO" id="GO:0005737">
    <property type="term" value="C:cytoplasm"/>
    <property type="evidence" value="ECO:0007669"/>
    <property type="project" value="TreeGrafter"/>
</dbReference>
<dbReference type="PANTHER" id="PTHR11405">
    <property type="entry name" value="CARBAMOYLTRANSFERASE FAMILY MEMBER"/>
    <property type="match status" value="1"/>
</dbReference>
<keyword evidence="9 13" id="KW-0547">Nucleotide-binding</keyword>
<dbReference type="EMBL" id="FUWU01000090">
    <property type="protein sequence ID" value="SKA19722.1"/>
    <property type="molecule type" value="Genomic_DNA"/>
</dbReference>
<evidence type="ECO:0000256" key="3">
    <source>
        <dbReference type="ARBA" id="ARBA00012738"/>
    </source>
</evidence>
<evidence type="ECO:0000256" key="2">
    <source>
        <dbReference type="ARBA" id="ARBA00009799"/>
    </source>
</evidence>
<evidence type="ECO:0000256" key="9">
    <source>
        <dbReference type="ARBA" id="ARBA00022741"/>
    </source>
</evidence>
<keyword evidence="7" id="KW-0479">Metal-binding</keyword>
<dbReference type="SUPFAM" id="SSF56059">
    <property type="entry name" value="Glutathione synthetase ATP-binding domain-like"/>
    <property type="match status" value="1"/>
</dbReference>
<comment type="catalytic activity">
    <reaction evidence="12">
        <text>hydrogencarbonate + L-glutamine + 2 ATP + H2O = carbamoyl phosphate + L-glutamate + 2 ADP + phosphate + 2 H(+)</text>
        <dbReference type="Rhea" id="RHEA:18633"/>
        <dbReference type="ChEBI" id="CHEBI:15377"/>
        <dbReference type="ChEBI" id="CHEBI:15378"/>
        <dbReference type="ChEBI" id="CHEBI:17544"/>
        <dbReference type="ChEBI" id="CHEBI:29985"/>
        <dbReference type="ChEBI" id="CHEBI:30616"/>
        <dbReference type="ChEBI" id="CHEBI:43474"/>
        <dbReference type="ChEBI" id="CHEBI:58228"/>
        <dbReference type="ChEBI" id="CHEBI:58359"/>
        <dbReference type="ChEBI" id="CHEBI:456216"/>
        <dbReference type="EC" id="6.3.5.5"/>
    </reaction>
</comment>
<comment type="pathway">
    <text evidence="1">Amino-acid biosynthesis; L-arginine biosynthesis; carbamoyl phosphate from bicarbonate: step 1/1.</text>
</comment>
<dbReference type="Gene3D" id="3.30.470.20">
    <property type="entry name" value="ATP-grasp fold, B domain"/>
    <property type="match status" value="1"/>
</dbReference>
<evidence type="ECO:0000256" key="12">
    <source>
        <dbReference type="ARBA" id="ARBA00048816"/>
    </source>
</evidence>
<keyword evidence="5" id="KW-0436">Ligase</keyword>
<name>A0A1T4RUV2_9BACT</name>
<evidence type="ECO:0000256" key="5">
    <source>
        <dbReference type="ARBA" id="ARBA00022598"/>
    </source>
</evidence>
<dbReference type="PROSITE" id="PS00866">
    <property type="entry name" value="CPSASE_1"/>
    <property type="match status" value="1"/>
</dbReference>
<dbReference type="EC" id="6.3.5.5" evidence="3"/>
<dbReference type="GO" id="GO:0006541">
    <property type="term" value="P:glutamine metabolic process"/>
    <property type="evidence" value="ECO:0007669"/>
    <property type="project" value="TreeGrafter"/>
</dbReference>
<dbReference type="Proteomes" id="UP000190449">
    <property type="component" value="Unassembled WGS sequence"/>
</dbReference>
<keyword evidence="4" id="KW-0055">Arginine biosynthesis</keyword>
<protein>
    <recommendedName>
        <fullName evidence="3">carbamoyl-phosphate synthase (glutamine-hydrolyzing)</fullName>
        <ecNumber evidence="3">6.3.5.5</ecNumber>
    </recommendedName>
</protein>
<keyword evidence="11" id="KW-0464">Manganese</keyword>
<dbReference type="PROSITE" id="PS00867">
    <property type="entry name" value="CPSASE_2"/>
    <property type="match status" value="1"/>
</dbReference>
<dbReference type="GO" id="GO:0004088">
    <property type="term" value="F:carbamoyl-phosphate synthase (glutamine-hydrolyzing) activity"/>
    <property type="evidence" value="ECO:0007669"/>
    <property type="project" value="UniProtKB-EC"/>
</dbReference>
<dbReference type="AlphaFoldDB" id="A0A1T4RUV2"/>
<dbReference type="InterPro" id="IPR011761">
    <property type="entry name" value="ATP-grasp"/>
</dbReference>
<evidence type="ECO:0000256" key="8">
    <source>
        <dbReference type="ARBA" id="ARBA00022737"/>
    </source>
</evidence>
<organism evidence="15 16">
    <name type="scientific">Fibrobacter intestinalis</name>
    <dbReference type="NCBI Taxonomy" id="28122"/>
    <lineage>
        <taxon>Bacteria</taxon>
        <taxon>Pseudomonadati</taxon>
        <taxon>Fibrobacterota</taxon>
        <taxon>Fibrobacteria</taxon>
        <taxon>Fibrobacterales</taxon>
        <taxon>Fibrobacteraceae</taxon>
        <taxon>Fibrobacter</taxon>
    </lineage>
</organism>
<evidence type="ECO:0000256" key="13">
    <source>
        <dbReference type="PROSITE-ProRule" id="PRU00409"/>
    </source>
</evidence>
<keyword evidence="8" id="KW-0677">Repeat</keyword>
<dbReference type="FunFam" id="3.30.470.20:FF:000026">
    <property type="entry name" value="Carbamoyl-phosphate synthase large chain"/>
    <property type="match status" value="1"/>
</dbReference>
<accession>A0A1T4RUV2</accession>
<dbReference type="STRING" id="28122.SAMN02745108_02860"/>
<feature type="domain" description="ATP-grasp" evidence="14">
    <location>
        <begin position="50"/>
        <end position="217"/>
    </location>
</feature>
<dbReference type="GO" id="GO:0046872">
    <property type="term" value="F:metal ion binding"/>
    <property type="evidence" value="ECO:0007669"/>
    <property type="project" value="UniProtKB-KW"/>
</dbReference>
<comment type="similarity">
    <text evidence="2">Belongs to the CarB family.</text>
</comment>
<evidence type="ECO:0000313" key="15">
    <source>
        <dbReference type="EMBL" id="SKA19722.1"/>
    </source>
</evidence>
<reference evidence="15 16" key="1">
    <citation type="submission" date="2017-02" db="EMBL/GenBank/DDBJ databases">
        <authorList>
            <person name="Peterson S.W."/>
        </authorList>
    </citation>
    <scope>NUCLEOTIDE SEQUENCE [LARGE SCALE GENOMIC DNA]</scope>
    <source>
        <strain evidence="15 16">ATCC 43854</strain>
    </source>
</reference>
<dbReference type="GO" id="GO:0005524">
    <property type="term" value="F:ATP binding"/>
    <property type="evidence" value="ECO:0007669"/>
    <property type="project" value="UniProtKB-UniRule"/>
</dbReference>
<evidence type="ECO:0000256" key="10">
    <source>
        <dbReference type="ARBA" id="ARBA00022840"/>
    </source>
</evidence>